<evidence type="ECO:0000313" key="1">
    <source>
        <dbReference type="Ensembl" id="ENSECAP00000059982.1"/>
    </source>
</evidence>
<reference evidence="1 2" key="1">
    <citation type="journal article" date="2009" name="Science">
        <title>Genome sequence, comparative analysis, and population genetics of the domestic horse.</title>
        <authorList>
            <consortium name="Broad Institute Genome Sequencing Platform"/>
            <consortium name="Broad Institute Whole Genome Assembly Team"/>
            <person name="Wade C.M."/>
            <person name="Giulotto E."/>
            <person name="Sigurdsson S."/>
            <person name="Zoli M."/>
            <person name="Gnerre S."/>
            <person name="Imsland F."/>
            <person name="Lear T.L."/>
            <person name="Adelson D.L."/>
            <person name="Bailey E."/>
            <person name="Bellone R.R."/>
            <person name="Bloecker H."/>
            <person name="Distl O."/>
            <person name="Edgar R.C."/>
            <person name="Garber M."/>
            <person name="Leeb T."/>
            <person name="Mauceli E."/>
            <person name="MacLeod J.N."/>
            <person name="Penedo M.C.T."/>
            <person name="Raison J.M."/>
            <person name="Sharpe T."/>
            <person name="Vogel J."/>
            <person name="Andersson L."/>
            <person name="Antczak D.F."/>
            <person name="Biagi T."/>
            <person name="Binns M.M."/>
            <person name="Chowdhary B.P."/>
            <person name="Coleman S.J."/>
            <person name="Della Valle G."/>
            <person name="Fryc S."/>
            <person name="Guerin G."/>
            <person name="Hasegawa T."/>
            <person name="Hill E.W."/>
            <person name="Jurka J."/>
            <person name="Kiialainen A."/>
            <person name="Lindgren G."/>
            <person name="Liu J."/>
            <person name="Magnani E."/>
            <person name="Mickelson J.R."/>
            <person name="Murray J."/>
            <person name="Nergadze S.G."/>
            <person name="Onofrio R."/>
            <person name="Pedroni S."/>
            <person name="Piras M.F."/>
            <person name="Raudsepp T."/>
            <person name="Rocchi M."/>
            <person name="Roeed K.H."/>
            <person name="Ryder O.A."/>
            <person name="Searle S."/>
            <person name="Skow L."/>
            <person name="Swinburne J.E."/>
            <person name="Syvaenen A.C."/>
            <person name="Tozaki T."/>
            <person name="Valberg S.J."/>
            <person name="Vaudin M."/>
            <person name="White J.R."/>
            <person name="Zody M.C."/>
            <person name="Lander E.S."/>
            <person name="Lindblad-Toh K."/>
        </authorList>
    </citation>
    <scope>NUCLEOTIDE SEQUENCE [LARGE SCALE GENOMIC DNA]</scope>
    <source>
        <strain evidence="1 2">Thoroughbred</strain>
    </source>
</reference>
<organism evidence="1 2">
    <name type="scientific">Equus caballus</name>
    <name type="common">Horse</name>
    <dbReference type="NCBI Taxonomy" id="9796"/>
    <lineage>
        <taxon>Eukaryota</taxon>
        <taxon>Metazoa</taxon>
        <taxon>Chordata</taxon>
        <taxon>Craniata</taxon>
        <taxon>Vertebrata</taxon>
        <taxon>Euteleostomi</taxon>
        <taxon>Mammalia</taxon>
        <taxon>Eutheria</taxon>
        <taxon>Laurasiatheria</taxon>
        <taxon>Perissodactyla</taxon>
        <taxon>Equidae</taxon>
        <taxon>Equus</taxon>
    </lineage>
</organism>
<dbReference type="Proteomes" id="UP000002281">
    <property type="component" value="Chromosome 2"/>
</dbReference>
<keyword evidence="2" id="KW-1185">Reference proteome</keyword>
<accession>A0A9L0RBW5</accession>
<dbReference type="AlphaFoldDB" id="A0A9L0RBW5"/>
<proteinExistence type="predicted"/>
<dbReference type="GeneTree" id="ENSGT00910000148099"/>
<dbReference type="Ensembl" id="ENSECAT00000133147.1">
    <property type="protein sequence ID" value="ENSECAP00000059982.1"/>
    <property type="gene ID" value="ENSECAG00000054716.1"/>
</dbReference>
<reference evidence="1" key="3">
    <citation type="submission" date="2025-09" db="UniProtKB">
        <authorList>
            <consortium name="Ensembl"/>
        </authorList>
    </citation>
    <scope>IDENTIFICATION</scope>
    <source>
        <strain evidence="1">Thoroughbred</strain>
    </source>
</reference>
<reference evidence="1" key="2">
    <citation type="submission" date="2025-08" db="UniProtKB">
        <authorList>
            <consortium name="Ensembl"/>
        </authorList>
    </citation>
    <scope>IDENTIFICATION</scope>
    <source>
        <strain evidence="1">Thoroughbred</strain>
    </source>
</reference>
<protein>
    <submittedName>
        <fullName evidence="1">Uncharacterized protein</fullName>
    </submittedName>
</protein>
<evidence type="ECO:0000313" key="2">
    <source>
        <dbReference type="Proteomes" id="UP000002281"/>
    </source>
</evidence>
<sequence length="88" mass="10293">MIPVSRQTFLEFCRPVPRTFLCITHGLLTSEKTTFGLPEQCVKPATYLMAYLSSGIMKALAEMAFQKYEKLKFYLFTLDIMIIYKRLR</sequence>
<name>A0A9L0RBW5_HORSE</name>